<reference evidence="3 4" key="1">
    <citation type="journal article" date="2018" name="PLoS Genet.">
        <title>Population sequencing reveals clonal diversity and ancestral inbreeding in the grapevine cultivar Chardonnay.</title>
        <authorList>
            <person name="Roach M.J."/>
            <person name="Johnson D.L."/>
            <person name="Bohlmann J."/>
            <person name="van Vuuren H.J."/>
            <person name="Jones S.J."/>
            <person name="Pretorius I.S."/>
            <person name="Schmidt S.A."/>
            <person name="Borneman A.R."/>
        </authorList>
    </citation>
    <scope>NUCLEOTIDE SEQUENCE [LARGE SCALE GENOMIC DNA]</scope>
    <source>
        <strain evidence="4">cv. Chardonnay</strain>
        <tissue evidence="3">Leaf</tissue>
    </source>
</reference>
<proteinExistence type="predicted"/>
<protein>
    <recommendedName>
        <fullName evidence="2">Retrovirus-related Pol polyprotein from transposon TNT 1-94-like beta-barrel domain-containing protein</fullName>
    </recommendedName>
</protein>
<feature type="domain" description="Retrovirus-related Pol polyprotein from transposon TNT 1-94-like beta-barrel" evidence="2">
    <location>
        <begin position="186"/>
        <end position="234"/>
    </location>
</feature>
<feature type="region of interest" description="Disordered" evidence="1">
    <location>
        <begin position="101"/>
        <end position="125"/>
    </location>
</feature>
<dbReference type="InterPro" id="IPR054722">
    <property type="entry name" value="PolX-like_BBD"/>
</dbReference>
<organism evidence="3 4">
    <name type="scientific">Vitis vinifera</name>
    <name type="common">Grape</name>
    <dbReference type="NCBI Taxonomy" id="29760"/>
    <lineage>
        <taxon>Eukaryota</taxon>
        <taxon>Viridiplantae</taxon>
        <taxon>Streptophyta</taxon>
        <taxon>Embryophyta</taxon>
        <taxon>Tracheophyta</taxon>
        <taxon>Spermatophyta</taxon>
        <taxon>Magnoliopsida</taxon>
        <taxon>eudicotyledons</taxon>
        <taxon>Gunneridae</taxon>
        <taxon>Pentapetalae</taxon>
        <taxon>rosids</taxon>
        <taxon>Vitales</taxon>
        <taxon>Vitaceae</taxon>
        <taxon>Viteae</taxon>
        <taxon>Vitis</taxon>
    </lineage>
</organism>
<dbReference type="AlphaFoldDB" id="A0A438HT87"/>
<comment type="caution">
    <text evidence="3">The sequence shown here is derived from an EMBL/GenBank/DDBJ whole genome shotgun (WGS) entry which is preliminary data.</text>
</comment>
<feature type="region of interest" description="Disordered" evidence="1">
    <location>
        <begin position="56"/>
        <end position="77"/>
    </location>
</feature>
<dbReference type="Pfam" id="PF22936">
    <property type="entry name" value="Pol_BBD"/>
    <property type="match status" value="1"/>
</dbReference>
<evidence type="ECO:0000313" key="3">
    <source>
        <dbReference type="EMBL" id="RVW87684.1"/>
    </source>
</evidence>
<sequence length="303" mass="33023">MDCHGLTSFCHGIQYLTALEIMNTPNFRKLGFLDKEDDNDTVKQFQGKDWLKISHIPKGDVKEPSQDDSEEPSEGMPALQWCHPQYISEPRLKLRSLLKSKNPHAKAQANQTSSRTTEASATADSPLASLSPAQCQQLIALLSSQLHDNTPATPELQQPGPSVSSFSGIFSFSSVSFPNSLDSSAWVLDTGATHHVCCSLPSFVSSVPASNSSVTLPNGHLVSISRIGSVQLSPHITLTDDHSQAKMIGMGKRHGNLYVLDFSSLVSQSFDISATCNNFLLPQLNFGIIVWDTHHMQNSYSKG</sequence>
<evidence type="ECO:0000313" key="4">
    <source>
        <dbReference type="Proteomes" id="UP000288805"/>
    </source>
</evidence>
<dbReference type="EMBL" id="QGNW01000181">
    <property type="protein sequence ID" value="RVW87684.1"/>
    <property type="molecule type" value="Genomic_DNA"/>
</dbReference>
<gene>
    <name evidence="3" type="ORF">CK203_057239</name>
</gene>
<evidence type="ECO:0000259" key="2">
    <source>
        <dbReference type="Pfam" id="PF22936"/>
    </source>
</evidence>
<evidence type="ECO:0000256" key="1">
    <source>
        <dbReference type="SAM" id="MobiDB-lite"/>
    </source>
</evidence>
<name>A0A438HT87_VITVI</name>
<dbReference type="Proteomes" id="UP000288805">
    <property type="component" value="Unassembled WGS sequence"/>
</dbReference>
<accession>A0A438HT87</accession>
<feature type="compositionally biased region" description="Low complexity" evidence="1">
    <location>
        <begin position="112"/>
        <end position="125"/>
    </location>
</feature>
<feature type="compositionally biased region" description="Basic and acidic residues" evidence="1">
    <location>
        <begin position="56"/>
        <end position="65"/>
    </location>
</feature>